<dbReference type="Proteomes" id="UP000035444">
    <property type="component" value="Unassembled WGS sequence"/>
</dbReference>
<feature type="transmembrane region" description="Helical" evidence="1">
    <location>
        <begin position="42"/>
        <end position="59"/>
    </location>
</feature>
<comment type="caution">
    <text evidence="2">The sequence shown here is derived from an EMBL/GenBank/DDBJ whole genome shotgun (WGS) entry which is preliminary data.</text>
</comment>
<dbReference type="AlphaFoldDB" id="A0A0H2MXZ9"/>
<feature type="transmembrane region" description="Helical" evidence="1">
    <location>
        <begin position="129"/>
        <end position="151"/>
    </location>
</feature>
<organism evidence="2 3">
    <name type="scientific">Kiloniella spongiae</name>
    <dbReference type="NCBI Taxonomy" id="1489064"/>
    <lineage>
        <taxon>Bacteria</taxon>
        <taxon>Pseudomonadati</taxon>
        <taxon>Pseudomonadota</taxon>
        <taxon>Alphaproteobacteria</taxon>
        <taxon>Rhodospirillales</taxon>
        <taxon>Kiloniellaceae</taxon>
        <taxon>Kiloniella</taxon>
    </lineage>
</organism>
<dbReference type="OrthoDB" id="8478780at2"/>
<accession>A0A0H2MXZ9</accession>
<proteinExistence type="predicted"/>
<keyword evidence="1" id="KW-1133">Transmembrane helix</keyword>
<name>A0A0H2MXZ9_9PROT</name>
<keyword evidence="3" id="KW-1185">Reference proteome</keyword>
<evidence type="ECO:0000313" key="2">
    <source>
        <dbReference type="EMBL" id="KLN61575.1"/>
    </source>
</evidence>
<evidence type="ECO:0000256" key="1">
    <source>
        <dbReference type="SAM" id="Phobius"/>
    </source>
</evidence>
<keyword evidence="1" id="KW-0472">Membrane</keyword>
<keyword evidence="1" id="KW-0812">Transmembrane</keyword>
<evidence type="ECO:0000313" key="3">
    <source>
        <dbReference type="Proteomes" id="UP000035444"/>
    </source>
</evidence>
<dbReference type="RefSeq" id="WP_047762910.1">
    <property type="nucleotide sequence ID" value="NZ_LAQL01000003.1"/>
</dbReference>
<reference evidence="2 3" key="1">
    <citation type="submission" date="2015-03" db="EMBL/GenBank/DDBJ databases">
        <title>Genome Sequence of Kiloniella spongiae MEBiC09566, isolated from a marine sponge.</title>
        <authorList>
            <person name="Shao Z."/>
            <person name="Wang L."/>
            <person name="Li X."/>
        </authorList>
    </citation>
    <scope>NUCLEOTIDE SEQUENCE [LARGE SCALE GENOMIC DNA]</scope>
    <source>
        <strain evidence="2 3">MEBiC09566</strain>
    </source>
</reference>
<feature type="transmembrane region" description="Helical" evidence="1">
    <location>
        <begin position="71"/>
        <end position="90"/>
    </location>
</feature>
<dbReference type="EMBL" id="LAQL01000003">
    <property type="protein sequence ID" value="KLN61575.1"/>
    <property type="molecule type" value="Genomic_DNA"/>
</dbReference>
<protein>
    <submittedName>
        <fullName evidence="2">Uncharacterized protein</fullName>
    </submittedName>
</protein>
<gene>
    <name evidence="2" type="ORF">WH96_04260</name>
</gene>
<sequence>MIDEEDEFEHRESSLDDLSHAEFLMIYREAGENLLFAKRQQWQALAYLSLSFVAIYFLAKANAYDAKFLNYLIACSLALTIFAIATEIFLQFWQINEKRKIHEISKHLSTSTQRVRALKSRGESNAHRYIMLFMLMTYILMAQIALLRVLWSMAN</sequence>